<evidence type="ECO:0000256" key="4">
    <source>
        <dbReference type="ARBA" id="ARBA00023163"/>
    </source>
</evidence>
<dbReference type="CDD" id="cd10017">
    <property type="entry name" value="B3_DNA"/>
    <property type="match status" value="1"/>
</dbReference>
<keyword evidence="7" id="KW-0812">Transmembrane</keyword>
<feature type="domain" description="TF-B3" evidence="8">
    <location>
        <begin position="62"/>
        <end position="156"/>
    </location>
</feature>
<dbReference type="Gene3D" id="2.40.330.10">
    <property type="entry name" value="DNA-binding pseudobarrel domain"/>
    <property type="match status" value="3"/>
</dbReference>
<keyword evidence="3" id="KW-0238">DNA-binding</keyword>
<keyword evidence="2" id="KW-0805">Transcription regulation</keyword>
<dbReference type="GO" id="GO:0005634">
    <property type="term" value="C:nucleus"/>
    <property type="evidence" value="ECO:0007669"/>
    <property type="project" value="UniProtKB-SubCell"/>
</dbReference>
<dbReference type="AlphaFoldDB" id="A0A3P6FNN7"/>
<keyword evidence="7" id="KW-1133">Transmembrane helix</keyword>
<dbReference type="SUPFAM" id="SSF101936">
    <property type="entry name" value="DNA-binding pseudobarrel domain"/>
    <property type="match status" value="3"/>
</dbReference>
<keyword evidence="5" id="KW-0539">Nucleus</keyword>
<evidence type="ECO:0000256" key="2">
    <source>
        <dbReference type="ARBA" id="ARBA00023015"/>
    </source>
</evidence>
<name>A0A3P6FNN7_BRAOL</name>
<dbReference type="InterPro" id="IPR003340">
    <property type="entry name" value="B3_DNA-bd"/>
</dbReference>
<dbReference type="Pfam" id="PF02362">
    <property type="entry name" value="B3"/>
    <property type="match status" value="1"/>
</dbReference>
<dbReference type="InterPro" id="IPR050655">
    <property type="entry name" value="Plant_B3_domain"/>
</dbReference>
<dbReference type="PROSITE" id="PS50863">
    <property type="entry name" value="B3"/>
    <property type="match status" value="1"/>
</dbReference>
<gene>
    <name evidence="9" type="ORF">BOLC5T33569H</name>
</gene>
<evidence type="ECO:0000256" key="5">
    <source>
        <dbReference type="ARBA" id="ARBA00023242"/>
    </source>
</evidence>
<evidence type="ECO:0000256" key="1">
    <source>
        <dbReference type="ARBA" id="ARBA00004123"/>
    </source>
</evidence>
<evidence type="ECO:0000259" key="8">
    <source>
        <dbReference type="PROSITE" id="PS50863"/>
    </source>
</evidence>
<dbReference type="PANTHER" id="PTHR31920">
    <property type="entry name" value="B3 DOMAIN-CONTAINING"/>
    <property type="match status" value="1"/>
</dbReference>
<dbReference type="PANTHER" id="PTHR31920:SF75">
    <property type="entry name" value="TF-B3 DOMAIN-CONTAINING PROTEIN"/>
    <property type="match status" value="1"/>
</dbReference>
<comment type="subcellular location">
    <subcellularLocation>
        <location evidence="1">Nucleus</location>
    </subcellularLocation>
</comment>
<dbReference type="GO" id="GO:0003677">
    <property type="term" value="F:DNA binding"/>
    <property type="evidence" value="ECO:0007669"/>
    <property type="project" value="UniProtKB-KW"/>
</dbReference>
<feature type="compositionally biased region" description="Low complexity" evidence="6">
    <location>
        <begin position="18"/>
        <end position="27"/>
    </location>
</feature>
<feature type="region of interest" description="Disordered" evidence="6">
    <location>
        <begin position="1"/>
        <end position="30"/>
    </location>
</feature>
<reference evidence="9" key="1">
    <citation type="submission" date="2018-11" db="EMBL/GenBank/DDBJ databases">
        <authorList>
            <consortium name="Genoscope - CEA"/>
            <person name="William W."/>
        </authorList>
    </citation>
    <scope>NUCLEOTIDE SEQUENCE</scope>
</reference>
<evidence type="ECO:0000256" key="3">
    <source>
        <dbReference type="ARBA" id="ARBA00023125"/>
    </source>
</evidence>
<dbReference type="EMBL" id="LR031877">
    <property type="protein sequence ID" value="VDD46022.1"/>
    <property type="molecule type" value="Genomic_DNA"/>
</dbReference>
<protein>
    <recommendedName>
        <fullName evidence="8">TF-B3 domain-containing protein</fullName>
    </recommendedName>
</protein>
<feature type="compositionally biased region" description="Basic and acidic residues" evidence="6">
    <location>
        <begin position="7"/>
        <end position="17"/>
    </location>
</feature>
<keyword evidence="4" id="KW-0804">Transcription</keyword>
<evidence type="ECO:0000256" key="7">
    <source>
        <dbReference type="SAM" id="Phobius"/>
    </source>
</evidence>
<dbReference type="SMART" id="SM01019">
    <property type="entry name" value="B3"/>
    <property type="match status" value="3"/>
</dbReference>
<feature type="region of interest" description="Disordered" evidence="6">
    <location>
        <begin position="166"/>
        <end position="190"/>
    </location>
</feature>
<evidence type="ECO:0000256" key="6">
    <source>
        <dbReference type="SAM" id="MobiDB-lite"/>
    </source>
</evidence>
<feature type="transmembrane region" description="Helical" evidence="7">
    <location>
        <begin position="54"/>
        <end position="74"/>
    </location>
</feature>
<evidence type="ECO:0000313" key="9">
    <source>
        <dbReference type="EMBL" id="VDD46022.1"/>
    </source>
</evidence>
<proteinExistence type="predicted"/>
<organism evidence="9">
    <name type="scientific">Brassica oleracea</name>
    <name type="common">Wild cabbage</name>
    <dbReference type="NCBI Taxonomy" id="3712"/>
    <lineage>
        <taxon>Eukaryota</taxon>
        <taxon>Viridiplantae</taxon>
        <taxon>Streptophyta</taxon>
        <taxon>Embryophyta</taxon>
        <taxon>Tracheophyta</taxon>
        <taxon>Spermatophyta</taxon>
        <taxon>Magnoliopsida</taxon>
        <taxon>eudicotyledons</taxon>
        <taxon>Gunneridae</taxon>
        <taxon>Pentapetalae</taxon>
        <taxon>rosids</taxon>
        <taxon>malvids</taxon>
        <taxon>Brassicales</taxon>
        <taxon>Brassicaceae</taxon>
        <taxon>Brassiceae</taxon>
        <taxon>Brassica</taxon>
    </lineage>
</organism>
<sequence>MKRKKLPEREEVHETQSKKSSFSKSLSPGQNWKSKSMLLLLWFYSQLLCLQRLYYIYNSVLLLLFLILYFVGFLKKRIIPEEILRSIPKAFEHRVVFTVPWNNSWQLWLQGDKNCLFMIKEDWDEFVDDNLLASDDTLHFTHQGTMYFQVRIFKKDGKEIISAPLEVEPPHNSHQETTPASGKTSGGGRKSFAHVENPERYLFNPSNPYFEKTLTKTNTALYVSTPVVKKYELEFGPRNSSMHFLLPDGNKMEGFNKIYSGLHAFLGWADVCQKYNLKQGDTVVCEFELSGRVVTAVRVHFVTASNSASGRQTSRGRQSFDHVENPERYLLNPNNPYFEKTLTKTNSVLHVSPPVIKKYGLEFGPHSSSMDFLLPDGSKMEGFTKSYGGLYGFLGWAAVCQKYNLKPGDTVVCEFELSRGVVSAVRVHFVNE</sequence>
<accession>A0A3P6FNN7</accession>
<dbReference type="InterPro" id="IPR015300">
    <property type="entry name" value="DNA-bd_pseudobarrel_sf"/>
</dbReference>
<keyword evidence="7" id="KW-0472">Membrane</keyword>